<reference evidence="2 3" key="1">
    <citation type="submission" date="2019-11" db="EMBL/GenBank/DDBJ databases">
        <authorList>
            <person name="Zhang J."/>
            <person name="Sun C."/>
        </authorList>
    </citation>
    <scope>NUCLEOTIDE SEQUENCE [LARGE SCALE GENOMIC DNA]</scope>
    <source>
        <strain evidence="3">sp2</strain>
    </source>
</reference>
<dbReference type="KEGG" id="ghl:GM160_04475"/>
<evidence type="ECO:0008006" key="4">
    <source>
        <dbReference type="Google" id="ProtNLM"/>
    </source>
</evidence>
<organism evidence="2 3">
    <name type="scientific">Guyparkeria halophila</name>
    <dbReference type="NCBI Taxonomy" id="47960"/>
    <lineage>
        <taxon>Bacteria</taxon>
        <taxon>Pseudomonadati</taxon>
        <taxon>Pseudomonadota</taxon>
        <taxon>Gammaproteobacteria</taxon>
        <taxon>Chromatiales</taxon>
        <taxon>Thioalkalibacteraceae</taxon>
        <taxon>Guyparkeria</taxon>
    </lineage>
</organism>
<gene>
    <name evidence="2" type="ORF">GM160_04475</name>
</gene>
<keyword evidence="1" id="KW-0472">Membrane</keyword>
<name>A0A6I6D3N5_9GAMM</name>
<evidence type="ECO:0000256" key="1">
    <source>
        <dbReference type="SAM" id="Phobius"/>
    </source>
</evidence>
<accession>A0A6I6D3N5</accession>
<dbReference type="EMBL" id="CP046415">
    <property type="protein sequence ID" value="QGT78214.1"/>
    <property type="molecule type" value="Genomic_DNA"/>
</dbReference>
<feature type="transmembrane region" description="Helical" evidence="1">
    <location>
        <begin position="104"/>
        <end position="124"/>
    </location>
</feature>
<sequence>MTQAEIISERFPHKVSAVFHNERRARDAAKALAAKAGFSSDQIDLVDPHDPQLAHKVEKDSGAIFSTILRSHAVLAVVGAVAGLILAGVFVGAGFDWATTSPGWVYGVFAVVGGAIGMLGAGLVSIRPDHEPVIAETQGASKHGEWTVVVHARDEDEKHRADELLEHYSKEVAESL</sequence>
<keyword evidence="1" id="KW-0812">Transmembrane</keyword>
<evidence type="ECO:0000313" key="3">
    <source>
        <dbReference type="Proteomes" id="UP000427716"/>
    </source>
</evidence>
<protein>
    <recommendedName>
        <fullName evidence="4">DUF1269 domain-containing protein</fullName>
    </recommendedName>
</protein>
<keyword evidence="3" id="KW-1185">Reference proteome</keyword>
<keyword evidence="1" id="KW-1133">Transmembrane helix</keyword>
<proteinExistence type="predicted"/>
<dbReference type="Proteomes" id="UP000427716">
    <property type="component" value="Chromosome"/>
</dbReference>
<evidence type="ECO:0000313" key="2">
    <source>
        <dbReference type="EMBL" id="QGT78214.1"/>
    </source>
</evidence>
<feature type="transmembrane region" description="Helical" evidence="1">
    <location>
        <begin position="73"/>
        <end position="98"/>
    </location>
</feature>
<dbReference type="AlphaFoldDB" id="A0A6I6D3N5"/>
<dbReference type="RefSeq" id="WP_156573504.1">
    <property type="nucleotide sequence ID" value="NZ_CP046415.1"/>
</dbReference>